<evidence type="ECO:0000313" key="2">
    <source>
        <dbReference type="Proteomes" id="UP000828390"/>
    </source>
</evidence>
<evidence type="ECO:0000313" key="1">
    <source>
        <dbReference type="EMBL" id="KAH3696463.1"/>
    </source>
</evidence>
<gene>
    <name evidence="1" type="ORF">DPMN_083928</name>
</gene>
<dbReference type="AlphaFoldDB" id="A0A9D3Y9Q4"/>
<organism evidence="1 2">
    <name type="scientific">Dreissena polymorpha</name>
    <name type="common">Zebra mussel</name>
    <name type="synonym">Mytilus polymorpha</name>
    <dbReference type="NCBI Taxonomy" id="45954"/>
    <lineage>
        <taxon>Eukaryota</taxon>
        <taxon>Metazoa</taxon>
        <taxon>Spiralia</taxon>
        <taxon>Lophotrochozoa</taxon>
        <taxon>Mollusca</taxon>
        <taxon>Bivalvia</taxon>
        <taxon>Autobranchia</taxon>
        <taxon>Heteroconchia</taxon>
        <taxon>Euheterodonta</taxon>
        <taxon>Imparidentia</taxon>
        <taxon>Neoheterodontei</taxon>
        <taxon>Myida</taxon>
        <taxon>Dreissenoidea</taxon>
        <taxon>Dreissenidae</taxon>
        <taxon>Dreissena</taxon>
    </lineage>
</organism>
<protein>
    <submittedName>
        <fullName evidence="1">Uncharacterized protein</fullName>
    </submittedName>
</protein>
<reference evidence="1" key="1">
    <citation type="journal article" date="2019" name="bioRxiv">
        <title>The Genome of the Zebra Mussel, Dreissena polymorpha: A Resource for Invasive Species Research.</title>
        <authorList>
            <person name="McCartney M.A."/>
            <person name="Auch B."/>
            <person name="Kono T."/>
            <person name="Mallez S."/>
            <person name="Zhang Y."/>
            <person name="Obille A."/>
            <person name="Becker A."/>
            <person name="Abrahante J.E."/>
            <person name="Garbe J."/>
            <person name="Badalamenti J.P."/>
            <person name="Herman A."/>
            <person name="Mangelson H."/>
            <person name="Liachko I."/>
            <person name="Sullivan S."/>
            <person name="Sone E.D."/>
            <person name="Koren S."/>
            <person name="Silverstein K.A.T."/>
            <person name="Beckman K.B."/>
            <person name="Gohl D.M."/>
        </authorList>
    </citation>
    <scope>NUCLEOTIDE SEQUENCE</scope>
    <source>
        <strain evidence="1">Duluth1</strain>
        <tissue evidence="1">Whole animal</tissue>
    </source>
</reference>
<dbReference type="EMBL" id="JAIWYP010000016">
    <property type="protein sequence ID" value="KAH3696463.1"/>
    <property type="molecule type" value="Genomic_DNA"/>
</dbReference>
<name>A0A9D3Y9Q4_DREPO</name>
<dbReference type="Proteomes" id="UP000828390">
    <property type="component" value="Unassembled WGS sequence"/>
</dbReference>
<proteinExistence type="predicted"/>
<keyword evidence="2" id="KW-1185">Reference proteome</keyword>
<reference evidence="1" key="2">
    <citation type="submission" date="2020-11" db="EMBL/GenBank/DDBJ databases">
        <authorList>
            <person name="McCartney M.A."/>
            <person name="Auch B."/>
            <person name="Kono T."/>
            <person name="Mallez S."/>
            <person name="Becker A."/>
            <person name="Gohl D.M."/>
            <person name="Silverstein K.A.T."/>
            <person name="Koren S."/>
            <person name="Bechman K.B."/>
            <person name="Herman A."/>
            <person name="Abrahante J.E."/>
            <person name="Garbe J."/>
        </authorList>
    </citation>
    <scope>NUCLEOTIDE SEQUENCE</scope>
    <source>
        <strain evidence="1">Duluth1</strain>
        <tissue evidence="1">Whole animal</tissue>
    </source>
</reference>
<accession>A0A9D3Y9Q4</accession>
<comment type="caution">
    <text evidence="1">The sequence shown here is derived from an EMBL/GenBank/DDBJ whole genome shotgun (WGS) entry which is preliminary data.</text>
</comment>
<sequence>MTFERWYVQQVVSSEGSKSPTQFVSYCNQWILPSDSQITELLISGRTGFAVVLVL</sequence>